<dbReference type="RefSeq" id="WP_003059647.1">
    <property type="nucleotide sequence ID" value="NZ_CP006704.1"/>
</dbReference>
<gene>
    <name evidence="2" type="ORF">O987_00995</name>
</gene>
<name>A0A076PM01_COMTE</name>
<feature type="chain" id="PRO_5001716262" evidence="1">
    <location>
        <begin position="31"/>
        <end position="250"/>
    </location>
</feature>
<dbReference type="Pfam" id="PF09694">
    <property type="entry name" value="Gcw_chp"/>
    <property type="match status" value="1"/>
</dbReference>
<feature type="signal peptide" evidence="1">
    <location>
        <begin position="1"/>
        <end position="30"/>
    </location>
</feature>
<dbReference type="Proteomes" id="UP000028782">
    <property type="component" value="Chromosome"/>
</dbReference>
<organism evidence="2 3">
    <name type="scientific">Comamonas testosteroni TK102</name>
    <dbReference type="NCBI Taxonomy" id="1392005"/>
    <lineage>
        <taxon>Bacteria</taxon>
        <taxon>Pseudomonadati</taxon>
        <taxon>Pseudomonadota</taxon>
        <taxon>Betaproteobacteria</taxon>
        <taxon>Burkholderiales</taxon>
        <taxon>Comamonadaceae</taxon>
        <taxon>Comamonas</taxon>
    </lineage>
</organism>
<dbReference type="HOGENOM" id="CLU_074587_2_2_4"/>
<protein>
    <submittedName>
        <fullName evidence="2">Uncharacterized protein</fullName>
    </submittedName>
</protein>
<keyword evidence="1" id="KW-0732">Signal</keyword>
<dbReference type="AlphaFoldDB" id="A0A076PM01"/>
<dbReference type="InterPro" id="IPR010239">
    <property type="entry name" value="CHP02001"/>
</dbReference>
<accession>A0A076PM01</accession>
<evidence type="ECO:0000256" key="1">
    <source>
        <dbReference type="SAM" id="SignalP"/>
    </source>
</evidence>
<reference evidence="2 3" key="1">
    <citation type="journal article" date="2014" name="Genome Announc.">
        <title>Complete Genome Sequence of Polychlorinated Biphenyl Degrader Comamonas testosteroni TK102 (NBRC 109938).</title>
        <authorList>
            <person name="Fukuda K."/>
            <person name="Hosoyama A."/>
            <person name="Tsuchikane K."/>
            <person name="Ohji S."/>
            <person name="Yamazoe A."/>
            <person name="Fujita N."/>
            <person name="Shintani M."/>
            <person name="Kimbara K."/>
        </authorList>
    </citation>
    <scope>NUCLEOTIDE SEQUENCE [LARGE SCALE GENOMIC DNA]</scope>
    <source>
        <strain evidence="2">TK102</strain>
    </source>
</reference>
<dbReference type="KEGG" id="ctes:O987_00995"/>
<sequence>MPSPAASRFKTFAKTAALACAVVAPMWAHAQLSANVALTTNYKFRGQDQDASRTKAIKPALQGGFDYTFGDSGFYVGNWNSSVDWLPGNSLETDFYGGYKFKAADVDWDVGMLTYVYSGNANGNTTEIYGSGTYGPFTAKYSHTVSKDYFGWAGAKAGSGLKGRNTGYLQFSYSQEVMPKVTLKASVGYTHFSSDIKDLGVPNYVDYSVGGAYDLGDGFSAAAAVTGANKKAYFGDVNKARLILTLSKTF</sequence>
<evidence type="ECO:0000313" key="2">
    <source>
        <dbReference type="EMBL" id="AIJ44397.1"/>
    </source>
</evidence>
<dbReference type="NCBIfam" id="TIGR02001">
    <property type="entry name" value="gcw_chp"/>
    <property type="match status" value="1"/>
</dbReference>
<dbReference type="EMBL" id="CP006704">
    <property type="protein sequence ID" value="AIJ44397.1"/>
    <property type="molecule type" value="Genomic_DNA"/>
</dbReference>
<evidence type="ECO:0000313" key="3">
    <source>
        <dbReference type="Proteomes" id="UP000028782"/>
    </source>
</evidence>
<proteinExistence type="predicted"/>